<feature type="region of interest" description="Disordered" evidence="2">
    <location>
        <begin position="394"/>
        <end position="417"/>
    </location>
</feature>
<feature type="compositionally biased region" description="Low complexity" evidence="2">
    <location>
        <begin position="394"/>
        <end position="407"/>
    </location>
</feature>
<dbReference type="InParanoid" id="A0A1Z5JU14"/>
<sequence length="698" mass="77887">MATQTSAFGRSVQDYITEDELKEALLSVSSRNLPGDSKTPDWILPVPDPEAEEQTVEGELQRLLTLKSYLLLDAEKEEAFDKLTEEACKVFGVPTSLISLIDLGRQFFFSNTGCPGDVRETSRAVAFCSHTILNKKGIIVVNDTKKDERFMNSPLVTDGPRLRFYAGAPLISPEGYKLGTFCVEGPEPRPQGLTEEEKQKLKDYAAQAMALMVERRNVMRQKLSRSPDPVVLRHAGVTTNLGVHMLYANECLTAMKLFQESLQTLMYVEGDSQSGLPSKERQEQMEKLHALFTTGMLTEQSRQVLVEGVKSLYHLVADDNVTKHLPGTPKPGMKHDSCIDSSIPGLFPQDSKFKSGHTRYPLSFGDLVDALEMLSDALTRGNAALAKLYATSSQSVSPNSSSSSICSDEPTDNPNDISRTLRLRKKLSRTLLNMGHVHFYNCNYDAAITTCKDALRLMHTNMDDPEVAAMWYNMAVLDFHKGEKMDSLKHLDKFLEMSRLLQGPGSTQIAEALHRRGQILYEIGDLYQCIKPLNEALSIRRQKYGEDHPLAAETLFALGKAYLAREEFEFALNAYYQCLAIQRKTSPDEEISFDVAQTLLDIGRAHHAQGNFKEALTVYREASQLTKRFFGERHAFVARIENIIGTLCLECGQVEASVAAFKEAAEIRQEQGLPVNMNVTTDEFASSRRNTNDIAPPA</sequence>
<dbReference type="SUPFAM" id="SSF48452">
    <property type="entry name" value="TPR-like"/>
    <property type="match status" value="2"/>
</dbReference>
<evidence type="ECO:0000313" key="4">
    <source>
        <dbReference type="EMBL" id="GAX17356.1"/>
    </source>
</evidence>
<keyword evidence="5" id="KW-1185">Reference proteome</keyword>
<evidence type="ECO:0000259" key="3">
    <source>
        <dbReference type="Pfam" id="PF01590"/>
    </source>
</evidence>
<dbReference type="InterPro" id="IPR029016">
    <property type="entry name" value="GAF-like_dom_sf"/>
</dbReference>
<dbReference type="SMART" id="SM00028">
    <property type="entry name" value="TPR"/>
    <property type="match status" value="6"/>
</dbReference>
<evidence type="ECO:0000256" key="2">
    <source>
        <dbReference type="SAM" id="MobiDB-lite"/>
    </source>
</evidence>
<organism evidence="4 5">
    <name type="scientific">Fistulifera solaris</name>
    <name type="common">Oleaginous diatom</name>
    <dbReference type="NCBI Taxonomy" id="1519565"/>
    <lineage>
        <taxon>Eukaryota</taxon>
        <taxon>Sar</taxon>
        <taxon>Stramenopiles</taxon>
        <taxon>Ochrophyta</taxon>
        <taxon>Bacillariophyta</taxon>
        <taxon>Bacillariophyceae</taxon>
        <taxon>Bacillariophycidae</taxon>
        <taxon>Naviculales</taxon>
        <taxon>Naviculaceae</taxon>
        <taxon>Fistulifera</taxon>
    </lineage>
</organism>
<feature type="domain" description="GAF" evidence="3">
    <location>
        <begin position="77"/>
        <end position="209"/>
    </location>
</feature>
<keyword evidence="1" id="KW-0802">TPR repeat</keyword>
<dbReference type="Pfam" id="PF01590">
    <property type="entry name" value="GAF"/>
    <property type="match status" value="1"/>
</dbReference>
<dbReference type="PANTHER" id="PTHR43102:SF2">
    <property type="entry name" value="GAF DOMAIN-CONTAINING PROTEIN"/>
    <property type="match status" value="1"/>
</dbReference>
<dbReference type="InterPro" id="IPR011990">
    <property type="entry name" value="TPR-like_helical_dom_sf"/>
</dbReference>
<feature type="repeat" description="TPR" evidence="1">
    <location>
        <begin position="552"/>
        <end position="585"/>
    </location>
</feature>
<comment type="caution">
    <text evidence="4">The sequence shown here is derived from an EMBL/GenBank/DDBJ whole genome shotgun (WGS) entry which is preliminary data.</text>
</comment>
<reference evidence="4 5" key="1">
    <citation type="journal article" date="2015" name="Plant Cell">
        <title>Oil accumulation by the oleaginous diatom Fistulifera solaris as revealed by the genome and transcriptome.</title>
        <authorList>
            <person name="Tanaka T."/>
            <person name="Maeda Y."/>
            <person name="Veluchamy A."/>
            <person name="Tanaka M."/>
            <person name="Abida H."/>
            <person name="Marechal E."/>
            <person name="Bowler C."/>
            <person name="Muto M."/>
            <person name="Sunaga Y."/>
            <person name="Tanaka M."/>
            <person name="Yoshino T."/>
            <person name="Taniguchi T."/>
            <person name="Fukuda Y."/>
            <person name="Nemoto M."/>
            <person name="Matsumoto M."/>
            <person name="Wong P.S."/>
            <person name="Aburatani S."/>
            <person name="Fujibuchi W."/>
        </authorList>
    </citation>
    <scope>NUCLEOTIDE SEQUENCE [LARGE SCALE GENOMIC DNA]</scope>
    <source>
        <strain evidence="4 5">JPCC DA0580</strain>
    </source>
</reference>
<dbReference type="Gene3D" id="1.25.40.10">
    <property type="entry name" value="Tetratricopeptide repeat domain"/>
    <property type="match status" value="2"/>
</dbReference>
<evidence type="ECO:0000313" key="5">
    <source>
        <dbReference type="Proteomes" id="UP000198406"/>
    </source>
</evidence>
<dbReference type="PROSITE" id="PS50005">
    <property type="entry name" value="TPR"/>
    <property type="match status" value="2"/>
</dbReference>
<dbReference type="Gene3D" id="3.30.450.40">
    <property type="match status" value="1"/>
</dbReference>
<dbReference type="EMBL" id="BDSP01000114">
    <property type="protein sequence ID" value="GAX17356.1"/>
    <property type="molecule type" value="Genomic_DNA"/>
</dbReference>
<evidence type="ECO:0000256" key="1">
    <source>
        <dbReference type="PROSITE-ProRule" id="PRU00339"/>
    </source>
</evidence>
<dbReference type="Pfam" id="PF13424">
    <property type="entry name" value="TPR_12"/>
    <property type="match status" value="2"/>
</dbReference>
<dbReference type="PANTHER" id="PTHR43102">
    <property type="entry name" value="SLR1143 PROTEIN"/>
    <property type="match status" value="1"/>
</dbReference>
<name>A0A1Z5JU14_FISSO</name>
<gene>
    <name evidence="4" type="ORF">FisN_10Lh229</name>
</gene>
<dbReference type="AlphaFoldDB" id="A0A1Z5JU14"/>
<dbReference type="SUPFAM" id="SSF55781">
    <property type="entry name" value="GAF domain-like"/>
    <property type="match status" value="1"/>
</dbReference>
<dbReference type="Proteomes" id="UP000198406">
    <property type="component" value="Unassembled WGS sequence"/>
</dbReference>
<dbReference type="InterPro" id="IPR019734">
    <property type="entry name" value="TPR_rpt"/>
</dbReference>
<proteinExistence type="predicted"/>
<accession>A0A1Z5JU14</accession>
<protein>
    <recommendedName>
        <fullName evidence="3">GAF domain-containing protein</fullName>
    </recommendedName>
</protein>
<dbReference type="InterPro" id="IPR003018">
    <property type="entry name" value="GAF"/>
</dbReference>
<dbReference type="OrthoDB" id="303614at2759"/>
<feature type="repeat" description="TPR" evidence="1">
    <location>
        <begin position="596"/>
        <end position="629"/>
    </location>
</feature>